<feature type="compositionally biased region" description="Acidic residues" evidence="1">
    <location>
        <begin position="274"/>
        <end position="283"/>
    </location>
</feature>
<dbReference type="Proteomes" id="UP000235965">
    <property type="component" value="Unassembled WGS sequence"/>
</dbReference>
<dbReference type="EMBL" id="NEVH01021216">
    <property type="protein sequence ID" value="PNF19800.1"/>
    <property type="molecule type" value="Genomic_DNA"/>
</dbReference>
<evidence type="ECO:0000313" key="3">
    <source>
        <dbReference type="Proteomes" id="UP000235965"/>
    </source>
</evidence>
<feature type="region of interest" description="Disordered" evidence="1">
    <location>
        <begin position="177"/>
        <end position="206"/>
    </location>
</feature>
<accession>A0A2J7PTY6</accession>
<organism evidence="2 3">
    <name type="scientific">Cryptotermes secundus</name>
    <dbReference type="NCBI Taxonomy" id="105785"/>
    <lineage>
        <taxon>Eukaryota</taxon>
        <taxon>Metazoa</taxon>
        <taxon>Ecdysozoa</taxon>
        <taxon>Arthropoda</taxon>
        <taxon>Hexapoda</taxon>
        <taxon>Insecta</taxon>
        <taxon>Pterygota</taxon>
        <taxon>Neoptera</taxon>
        <taxon>Polyneoptera</taxon>
        <taxon>Dictyoptera</taxon>
        <taxon>Blattodea</taxon>
        <taxon>Blattoidea</taxon>
        <taxon>Termitoidae</taxon>
        <taxon>Kalotermitidae</taxon>
        <taxon>Cryptotermitinae</taxon>
        <taxon>Cryptotermes</taxon>
    </lineage>
</organism>
<dbReference type="STRING" id="105785.A0A2J7PTY6"/>
<protein>
    <submittedName>
        <fullName evidence="2">Uncharacterized protein</fullName>
    </submittedName>
</protein>
<feature type="region of interest" description="Disordered" evidence="1">
    <location>
        <begin position="524"/>
        <end position="548"/>
    </location>
</feature>
<dbReference type="OrthoDB" id="6604460at2759"/>
<name>A0A2J7PTY6_9NEOP</name>
<evidence type="ECO:0000313" key="2">
    <source>
        <dbReference type="EMBL" id="PNF19800.1"/>
    </source>
</evidence>
<sequence>MGITMPLAFTIRFGSSVSRNFFILSLVFILLPDALYAYPVFGTKRYGRSTGLPHRVSTWAGPAPLPLQAYQQPQPRTQTNYGLGMSSSPSYYTADPLINYPYTQDYPDNEYYYAQDPGSFGSYPFYPTSVTNGNMKYSLYQSVAPYYYGDGHQRMGYGYYGYDEPNDPVYDLQEELQQEDEREEREESLPVGQETWFEGGSGLQRQPQRDSLADVNAAFLQNLIMSHMYNDANSGHIVRHPPHEGVFEGDDDVQGRWAYETGRSRSQASGEYQNSDEDLEDEDVRELKSLVKKNRSGELKDHAGNTPNNWFPAPANIQNDHPQTWYAHSSVMDNTHRPEYYEPIWFPTENGPWFENGWGSGMSYKRSYEPLYKSIRSYNKKQESSEYGPWIPKGNINFSDRKGNGMMGPVSTSKVAKTSHEQHAAGSKNVKTSSTESIPIRSANTTPVPTTSAVTSSPVETTSISDAEFDSRRGQKEVALLRPPTPARHPFAVQTMDKMLTRSRTTARHPSSVYDTIKQLLSMEHGLQKETEDGHPRPQKRFVSNEESLVEELSGLKKLAA</sequence>
<comment type="caution">
    <text evidence="2">The sequence shown here is derived from an EMBL/GenBank/DDBJ whole genome shotgun (WGS) entry which is preliminary data.</text>
</comment>
<feature type="compositionally biased region" description="Basic and acidic residues" evidence="1">
    <location>
        <begin position="526"/>
        <end position="536"/>
    </location>
</feature>
<proteinExistence type="predicted"/>
<dbReference type="AlphaFoldDB" id="A0A2J7PTY6"/>
<feature type="compositionally biased region" description="Polar residues" evidence="1">
    <location>
        <begin position="264"/>
        <end position="273"/>
    </location>
</feature>
<feature type="compositionally biased region" description="Acidic residues" evidence="1">
    <location>
        <begin position="177"/>
        <end position="186"/>
    </location>
</feature>
<feature type="region of interest" description="Disordered" evidence="1">
    <location>
        <begin position="262"/>
        <end position="283"/>
    </location>
</feature>
<evidence type="ECO:0000256" key="1">
    <source>
        <dbReference type="SAM" id="MobiDB-lite"/>
    </source>
</evidence>
<keyword evidence="3" id="KW-1185">Reference proteome</keyword>
<gene>
    <name evidence="2" type="ORF">B7P43_G14303</name>
</gene>
<dbReference type="InParanoid" id="A0A2J7PTY6"/>
<feature type="region of interest" description="Disordered" evidence="1">
    <location>
        <begin position="405"/>
        <end position="462"/>
    </location>
</feature>
<feature type="compositionally biased region" description="Low complexity" evidence="1">
    <location>
        <begin position="445"/>
        <end position="462"/>
    </location>
</feature>
<reference evidence="2 3" key="1">
    <citation type="submission" date="2017-12" db="EMBL/GenBank/DDBJ databases">
        <title>Hemimetabolous genomes reveal molecular basis of termite eusociality.</title>
        <authorList>
            <person name="Harrison M.C."/>
            <person name="Jongepier E."/>
            <person name="Robertson H.M."/>
            <person name="Arning N."/>
            <person name="Bitard-Feildel T."/>
            <person name="Chao H."/>
            <person name="Childers C.P."/>
            <person name="Dinh H."/>
            <person name="Doddapaneni H."/>
            <person name="Dugan S."/>
            <person name="Gowin J."/>
            <person name="Greiner C."/>
            <person name="Han Y."/>
            <person name="Hu H."/>
            <person name="Hughes D.S.T."/>
            <person name="Huylmans A.-K."/>
            <person name="Kemena C."/>
            <person name="Kremer L.P.M."/>
            <person name="Lee S.L."/>
            <person name="Lopez-Ezquerra A."/>
            <person name="Mallet L."/>
            <person name="Monroy-Kuhn J.M."/>
            <person name="Moser A."/>
            <person name="Murali S.C."/>
            <person name="Muzny D.M."/>
            <person name="Otani S."/>
            <person name="Piulachs M.-D."/>
            <person name="Poelchau M."/>
            <person name="Qu J."/>
            <person name="Schaub F."/>
            <person name="Wada-Katsumata A."/>
            <person name="Worley K.C."/>
            <person name="Xie Q."/>
            <person name="Ylla G."/>
            <person name="Poulsen M."/>
            <person name="Gibbs R.A."/>
            <person name="Schal C."/>
            <person name="Richards S."/>
            <person name="Belles X."/>
            <person name="Korb J."/>
            <person name="Bornberg-Bauer E."/>
        </authorList>
    </citation>
    <scope>NUCLEOTIDE SEQUENCE [LARGE SCALE GENOMIC DNA]</scope>
    <source>
        <tissue evidence="2">Whole body</tissue>
    </source>
</reference>